<evidence type="ECO:0000313" key="2">
    <source>
        <dbReference type="Proteomes" id="UP000198724"/>
    </source>
</evidence>
<dbReference type="EMBL" id="FOOT01000002">
    <property type="protein sequence ID" value="SFG35679.1"/>
    <property type="molecule type" value="Genomic_DNA"/>
</dbReference>
<name>A0A1I2R831_9BACT</name>
<accession>A0A1I2R831</accession>
<keyword evidence="2" id="KW-1185">Reference proteome</keyword>
<reference evidence="2" key="1">
    <citation type="submission" date="2016-10" db="EMBL/GenBank/DDBJ databases">
        <authorList>
            <person name="Varghese N."/>
            <person name="Submissions S."/>
        </authorList>
    </citation>
    <scope>NUCLEOTIDE SEQUENCE [LARGE SCALE GENOMIC DNA]</scope>
    <source>
        <strain evidence="2">LP51</strain>
    </source>
</reference>
<protein>
    <recommendedName>
        <fullName evidence="3">DUF5666 domain-containing protein</fullName>
    </recommendedName>
</protein>
<dbReference type="Proteomes" id="UP000198724">
    <property type="component" value="Unassembled WGS sequence"/>
</dbReference>
<gene>
    <name evidence="1" type="ORF">SAMN05421739_102269</name>
</gene>
<evidence type="ECO:0000313" key="1">
    <source>
        <dbReference type="EMBL" id="SFG35679.1"/>
    </source>
</evidence>
<proteinExistence type="predicted"/>
<dbReference type="STRING" id="1436961.SAMN05421739_102269"/>
<sequence>MPDTQPDVYGYITHIKYTAKNGSKSSAVVAVKSLEDVVSTYKDASVRIDEHTLMENEVGEKLDIGQLREGHQIQAWFEGEVQEKAPVLGYAKAVRISP</sequence>
<dbReference type="AlphaFoldDB" id="A0A1I2R831"/>
<evidence type="ECO:0008006" key="3">
    <source>
        <dbReference type="Google" id="ProtNLM"/>
    </source>
</evidence>
<organism evidence="1 2">
    <name type="scientific">Pontibacter chinhatensis</name>
    <dbReference type="NCBI Taxonomy" id="1436961"/>
    <lineage>
        <taxon>Bacteria</taxon>
        <taxon>Pseudomonadati</taxon>
        <taxon>Bacteroidota</taxon>
        <taxon>Cytophagia</taxon>
        <taxon>Cytophagales</taxon>
        <taxon>Hymenobacteraceae</taxon>
        <taxon>Pontibacter</taxon>
    </lineage>
</organism>